<gene>
    <name evidence="9" type="ORF">CDQ84_11125</name>
</gene>
<evidence type="ECO:0000256" key="7">
    <source>
        <dbReference type="RuleBase" id="RU363032"/>
    </source>
</evidence>
<dbReference type="InterPro" id="IPR035906">
    <property type="entry name" value="MetI-like_sf"/>
</dbReference>
<dbReference type="InterPro" id="IPR000515">
    <property type="entry name" value="MetI-like"/>
</dbReference>
<evidence type="ECO:0000256" key="5">
    <source>
        <dbReference type="ARBA" id="ARBA00022989"/>
    </source>
</evidence>
<dbReference type="PANTHER" id="PTHR43227">
    <property type="entry name" value="BLL4140 PROTEIN"/>
    <property type="match status" value="1"/>
</dbReference>
<dbReference type="EMBL" id="NIOJ01000027">
    <property type="protein sequence ID" value="PNT98493.1"/>
    <property type="molecule type" value="Genomic_DNA"/>
</dbReference>
<dbReference type="KEGG" id="cthd:CDO33_11960"/>
<keyword evidence="6 7" id="KW-0472">Membrane</keyword>
<keyword evidence="10" id="KW-1185">Reference proteome</keyword>
<dbReference type="PANTHER" id="PTHR43227:SF11">
    <property type="entry name" value="BLL4140 PROTEIN"/>
    <property type="match status" value="1"/>
</dbReference>
<sequence>MLKNKIFIPIFILPTILLFGVVYAASLLILLGSSFTDWSIGSKVSFIGLSNYIKIITDDDDFRRSLINTIIWVILQSTVHVAIGVIFALILARKEFYWKFARTAFMVPNIISGAAMGMLFLCILNPEFGAVNNLIRLIGYKGFSQNWFMDYRTSFLSVTMTWLPYAAVITLLVLAEIASMPESIFESARMDGASEFKTNLYIVIPMLRNIMGTCVIVAGTSMVQKLDIIMMTTGGGPGNITMNLPVYIYKSALMDNNFGYANTLGVFLIGIGILFVLAVRKIFKLGTSEM</sequence>
<evidence type="ECO:0000256" key="1">
    <source>
        <dbReference type="ARBA" id="ARBA00004651"/>
    </source>
</evidence>
<dbReference type="RefSeq" id="WP_103081815.1">
    <property type="nucleotide sequence ID" value="NZ_CP021850.1"/>
</dbReference>
<protein>
    <submittedName>
        <fullName evidence="9">ABC transporter permease</fullName>
    </submittedName>
</protein>
<feature type="transmembrane region" description="Helical" evidence="7">
    <location>
        <begin position="200"/>
        <end position="223"/>
    </location>
</feature>
<dbReference type="InterPro" id="IPR050809">
    <property type="entry name" value="UgpAE/MalFG_permease"/>
</dbReference>
<evidence type="ECO:0000259" key="8">
    <source>
        <dbReference type="PROSITE" id="PS50928"/>
    </source>
</evidence>
<evidence type="ECO:0000313" key="10">
    <source>
        <dbReference type="Proteomes" id="UP000236151"/>
    </source>
</evidence>
<proteinExistence type="inferred from homology"/>
<dbReference type="GO" id="GO:0005886">
    <property type="term" value="C:plasma membrane"/>
    <property type="evidence" value="ECO:0007669"/>
    <property type="project" value="UniProtKB-SubCell"/>
</dbReference>
<dbReference type="OrthoDB" id="152280at2"/>
<evidence type="ECO:0000256" key="2">
    <source>
        <dbReference type="ARBA" id="ARBA00022448"/>
    </source>
</evidence>
<dbReference type="PROSITE" id="PS50928">
    <property type="entry name" value="ABC_TM1"/>
    <property type="match status" value="1"/>
</dbReference>
<keyword evidence="3" id="KW-1003">Cell membrane</keyword>
<keyword evidence="5 7" id="KW-1133">Transmembrane helix</keyword>
<evidence type="ECO:0000313" key="9">
    <source>
        <dbReference type="EMBL" id="PNT98493.1"/>
    </source>
</evidence>
<name>A0A2K2FI90_9CLOT</name>
<evidence type="ECO:0000256" key="3">
    <source>
        <dbReference type="ARBA" id="ARBA00022475"/>
    </source>
</evidence>
<dbReference type="SUPFAM" id="SSF161098">
    <property type="entry name" value="MetI-like"/>
    <property type="match status" value="1"/>
</dbReference>
<feature type="domain" description="ABC transmembrane type-1" evidence="8">
    <location>
        <begin position="66"/>
        <end position="279"/>
    </location>
</feature>
<keyword evidence="2 7" id="KW-0813">Transport</keyword>
<evidence type="ECO:0000256" key="4">
    <source>
        <dbReference type="ARBA" id="ARBA00022692"/>
    </source>
</evidence>
<dbReference type="Gene3D" id="1.10.3720.10">
    <property type="entry name" value="MetI-like"/>
    <property type="match status" value="1"/>
</dbReference>
<accession>A0A2K2FI90</accession>
<dbReference type="CDD" id="cd06261">
    <property type="entry name" value="TM_PBP2"/>
    <property type="match status" value="1"/>
</dbReference>
<feature type="transmembrane region" description="Helical" evidence="7">
    <location>
        <begin position="258"/>
        <end position="279"/>
    </location>
</feature>
<keyword evidence="4 7" id="KW-0812">Transmembrane</keyword>
<comment type="similarity">
    <text evidence="7">Belongs to the binding-protein-dependent transport system permease family.</text>
</comment>
<feature type="transmembrane region" description="Helical" evidence="7">
    <location>
        <begin position="70"/>
        <end position="92"/>
    </location>
</feature>
<evidence type="ECO:0000256" key="6">
    <source>
        <dbReference type="ARBA" id="ARBA00023136"/>
    </source>
</evidence>
<comment type="caution">
    <text evidence="9">The sequence shown here is derived from an EMBL/GenBank/DDBJ whole genome shotgun (WGS) entry which is preliminary data.</text>
</comment>
<dbReference type="AlphaFoldDB" id="A0A2K2FI90"/>
<feature type="transmembrane region" description="Helical" evidence="7">
    <location>
        <begin position="104"/>
        <end position="126"/>
    </location>
</feature>
<feature type="transmembrane region" description="Helical" evidence="7">
    <location>
        <begin position="162"/>
        <end position="179"/>
    </location>
</feature>
<dbReference type="Proteomes" id="UP000236151">
    <property type="component" value="Unassembled WGS sequence"/>
</dbReference>
<reference evidence="9 10" key="1">
    <citation type="submission" date="2017-06" db="EMBL/GenBank/DDBJ databases">
        <title>Investigating the central metabolism of Clostridium thermosuccinogenes.</title>
        <authorList>
            <person name="Koendjbiharie J.G."/>
            <person name="van Kranenburg R."/>
        </authorList>
    </citation>
    <scope>NUCLEOTIDE SEQUENCE [LARGE SCALE GENOMIC DNA]</scope>
    <source>
        <strain evidence="9 10">DSM 5806</strain>
    </source>
</reference>
<dbReference type="GO" id="GO:0055085">
    <property type="term" value="P:transmembrane transport"/>
    <property type="evidence" value="ECO:0007669"/>
    <property type="project" value="InterPro"/>
</dbReference>
<organism evidence="9 10">
    <name type="scientific">Clostridium thermosuccinogenes</name>
    <dbReference type="NCBI Taxonomy" id="84032"/>
    <lineage>
        <taxon>Bacteria</taxon>
        <taxon>Bacillati</taxon>
        <taxon>Bacillota</taxon>
        <taxon>Clostridia</taxon>
        <taxon>Eubacteriales</taxon>
        <taxon>Clostridiaceae</taxon>
        <taxon>Clostridium</taxon>
    </lineage>
</organism>
<feature type="transmembrane region" description="Helical" evidence="7">
    <location>
        <begin position="7"/>
        <end position="31"/>
    </location>
</feature>
<dbReference type="Pfam" id="PF00528">
    <property type="entry name" value="BPD_transp_1"/>
    <property type="match status" value="1"/>
</dbReference>
<comment type="subcellular location">
    <subcellularLocation>
        <location evidence="1 7">Cell membrane</location>
        <topology evidence="1 7">Multi-pass membrane protein</topology>
    </subcellularLocation>
</comment>